<protein>
    <submittedName>
        <fullName evidence="6">Amino acid ABC transporter substrate-binding protein</fullName>
    </submittedName>
</protein>
<accession>A0A848FH10</accession>
<dbReference type="GO" id="GO:0030288">
    <property type="term" value="C:outer membrane-bounded periplasmic space"/>
    <property type="evidence" value="ECO:0007669"/>
    <property type="project" value="TreeGrafter"/>
</dbReference>
<dbReference type="CDD" id="cd13688">
    <property type="entry name" value="PBP2_GltI_DEBP"/>
    <property type="match status" value="1"/>
</dbReference>
<sequence length="299" mass="32517">MRPRSRRAAAALGCVLAAAAAWAQDGEPLGGTLKKVRDSGVVTLGVREAAFPFSYALPSGRMVGYSIDLCLAIVEEIKSAIDRPGVAVRLQPLSSGQRLPAVKDGRVDLECGSTTNTRQRQQEVAFSPVIFVTGTKLMVRRGSGIRSLEQLRGRAVAVSAGTTNEAALRTLSQQRSLGLKLLTHPDLRQAYDAFEAGQADALASDEVLLLGLKARARAPRTLAVVGDLLSYEPYAIAYRRDDPQLAQVVEHSFRRLAESRELAWIYDQWFVRRLPGGEQLNLRMSPQLEAIFEGLGLPP</sequence>
<evidence type="ECO:0000256" key="3">
    <source>
        <dbReference type="ARBA" id="ARBA00022729"/>
    </source>
</evidence>
<dbReference type="GO" id="GO:0005576">
    <property type="term" value="C:extracellular region"/>
    <property type="evidence" value="ECO:0007669"/>
    <property type="project" value="TreeGrafter"/>
</dbReference>
<dbReference type="SMART" id="SM00062">
    <property type="entry name" value="PBPb"/>
    <property type="match status" value="1"/>
</dbReference>
<reference evidence="6 7" key="1">
    <citation type="submission" date="2020-04" db="EMBL/GenBank/DDBJ databases">
        <title>Azohydromonas sp. isolated from soil.</title>
        <authorList>
            <person name="Dahal R.H."/>
        </authorList>
    </citation>
    <scope>NUCLEOTIDE SEQUENCE [LARGE SCALE GENOMIC DNA]</scope>
    <source>
        <strain evidence="6 7">G-1-1-14</strain>
    </source>
</reference>
<dbReference type="Proteomes" id="UP000574067">
    <property type="component" value="Unassembled WGS sequence"/>
</dbReference>
<dbReference type="Pfam" id="PF00497">
    <property type="entry name" value="SBP_bac_3"/>
    <property type="match status" value="1"/>
</dbReference>
<evidence type="ECO:0000256" key="4">
    <source>
        <dbReference type="SAM" id="SignalP"/>
    </source>
</evidence>
<dbReference type="PANTHER" id="PTHR30085">
    <property type="entry name" value="AMINO ACID ABC TRANSPORTER PERMEASE"/>
    <property type="match status" value="1"/>
</dbReference>
<dbReference type="RefSeq" id="WP_169162035.1">
    <property type="nucleotide sequence ID" value="NZ_JABBFW010000015.1"/>
</dbReference>
<dbReference type="EMBL" id="JABBFW010000015">
    <property type="protein sequence ID" value="NML17131.1"/>
    <property type="molecule type" value="Genomic_DNA"/>
</dbReference>
<proteinExistence type="inferred from homology"/>
<name>A0A848FH10_9BURK</name>
<comment type="caution">
    <text evidence="6">The sequence shown here is derived from an EMBL/GenBank/DDBJ whole genome shotgun (WGS) entry which is preliminary data.</text>
</comment>
<evidence type="ECO:0000313" key="7">
    <source>
        <dbReference type="Proteomes" id="UP000574067"/>
    </source>
</evidence>
<dbReference type="GO" id="GO:0006865">
    <property type="term" value="P:amino acid transport"/>
    <property type="evidence" value="ECO:0007669"/>
    <property type="project" value="TreeGrafter"/>
</dbReference>
<feature type="signal peptide" evidence="4">
    <location>
        <begin position="1"/>
        <end position="23"/>
    </location>
</feature>
<keyword evidence="2" id="KW-0813">Transport</keyword>
<dbReference type="PANTHER" id="PTHR30085:SF2">
    <property type="entry name" value="GLUTAMATE_ASPARTATE IMPORT SOLUTE-BINDING PROTEIN"/>
    <property type="match status" value="1"/>
</dbReference>
<dbReference type="InterPro" id="IPR001638">
    <property type="entry name" value="Solute-binding_3/MltF_N"/>
</dbReference>
<keyword evidence="7" id="KW-1185">Reference proteome</keyword>
<feature type="chain" id="PRO_5032345818" evidence="4">
    <location>
        <begin position="24"/>
        <end position="299"/>
    </location>
</feature>
<organism evidence="6 7">
    <name type="scientific">Azohydromonas caseinilytica</name>
    <dbReference type="NCBI Taxonomy" id="2728836"/>
    <lineage>
        <taxon>Bacteria</taxon>
        <taxon>Pseudomonadati</taxon>
        <taxon>Pseudomonadota</taxon>
        <taxon>Betaproteobacteria</taxon>
        <taxon>Burkholderiales</taxon>
        <taxon>Sphaerotilaceae</taxon>
        <taxon>Azohydromonas</taxon>
    </lineage>
</organism>
<dbReference type="Gene3D" id="3.40.190.10">
    <property type="entry name" value="Periplasmic binding protein-like II"/>
    <property type="match status" value="2"/>
</dbReference>
<evidence type="ECO:0000256" key="2">
    <source>
        <dbReference type="ARBA" id="ARBA00022448"/>
    </source>
</evidence>
<evidence type="ECO:0000313" key="6">
    <source>
        <dbReference type="EMBL" id="NML17131.1"/>
    </source>
</evidence>
<dbReference type="InterPro" id="IPR051455">
    <property type="entry name" value="Bact_solute-bind_prot3"/>
</dbReference>
<evidence type="ECO:0000256" key="1">
    <source>
        <dbReference type="ARBA" id="ARBA00010333"/>
    </source>
</evidence>
<gene>
    <name evidence="6" type="ORF">HHL10_19330</name>
</gene>
<dbReference type="AlphaFoldDB" id="A0A848FH10"/>
<keyword evidence="3 4" id="KW-0732">Signal</keyword>
<dbReference type="SUPFAM" id="SSF53850">
    <property type="entry name" value="Periplasmic binding protein-like II"/>
    <property type="match status" value="1"/>
</dbReference>
<comment type="similarity">
    <text evidence="1">Belongs to the bacterial solute-binding protein 3 family.</text>
</comment>
<evidence type="ECO:0000259" key="5">
    <source>
        <dbReference type="SMART" id="SM00062"/>
    </source>
</evidence>
<feature type="domain" description="Solute-binding protein family 3/N-terminal" evidence="5">
    <location>
        <begin position="41"/>
        <end position="273"/>
    </location>
</feature>